<accession>W0L901</accession>
<dbReference type="SUPFAM" id="SSF52113">
    <property type="entry name" value="BRCT domain"/>
    <property type="match status" value="1"/>
</dbReference>
<dbReference type="CDD" id="cd17748">
    <property type="entry name" value="BRCT_DNA_ligase_like"/>
    <property type="match status" value="1"/>
</dbReference>
<dbReference type="Gene3D" id="3.40.50.10190">
    <property type="entry name" value="BRCT domain"/>
    <property type="match status" value="1"/>
</dbReference>
<dbReference type="InterPro" id="IPR001357">
    <property type="entry name" value="BRCT_dom"/>
</dbReference>
<feature type="domain" description="BRCT" evidence="1">
    <location>
        <begin position="205"/>
        <end position="285"/>
    </location>
</feature>
<evidence type="ECO:0000313" key="3">
    <source>
        <dbReference type="Proteomes" id="UP000019030"/>
    </source>
</evidence>
<name>W0L901_9GAMM</name>
<dbReference type="AlphaFoldDB" id="W0L901"/>
<dbReference type="KEGG" id="sfo:Z042_01420"/>
<proteinExistence type="predicted"/>
<dbReference type="Proteomes" id="UP000019030">
    <property type="component" value="Chromosome"/>
</dbReference>
<evidence type="ECO:0000259" key="1">
    <source>
        <dbReference type="PROSITE" id="PS50172"/>
    </source>
</evidence>
<reference evidence="2 3" key="1">
    <citation type="submission" date="2014-01" db="EMBL/GenBank/DDBJ databases">
        <title>Isolation of Serratia multitudinisentens RB-25 from Ex-Landfill site.</title>
        <authorList>
            <person name="Robson E.H.J."/>
        </authorList>
    </citation>
    <scope>NUCLEOTIDE SEQUENCE [LARGE SCALE GENOMIC DNA]</scope>
    <source>
        <strain evidence="2 3">RB-25</strain>
    </source>
</reference>
<keyword evidence="2" id="KW-0436">Ligase</keyword>
<dbReference type="HOGENOM" id="CLU_058425_0_0_6"/>
<dbReference type="PATRIC" id="fig|1441930.4.peg.295"/>
<dbReference type="RefSeq" id="WP_037405863.1">
    <property type="nucleotide sequence ID" value="NZ_CP007044.2"/>
</dbReference>
<dbReference type="eggNOG" id="COG0272">
    <property type="taxonomic scope" value="Bacteria"/>
</dbReference>
<dbReference type="STRING" id="1441930.Z042_01420"/>
<gene>
    <name evidence="2" type="ORF">Z042_01420</name>
</gene>
<dbReference type="OrthoDB" id="5451971at2"/>
<dbReference type="InterPro" id="IPR036420">
    <property type="entry name" value="BRCT_dom_sf"/>
</dbReference>
<reference evidence="2 3" key="2">
    <citation type="submission" date="2015-03" db="EMBL/GenBank/DDBJ databases">
        <authorList>
            <person name="Chan K.-G."/>
        </authorList>
    </citation>
    <scope>NUCLEOTIDE SEQUENCE [LARGE SCALE GENOMIC DNA]</scope>
    <source>
        <strain evidence="2 3">RB-25</strain>
    </source>
</reference>
<evidence type="ECO:0000313" key="2">
    <source>
        <dbReference type="EMBL" id="AHG18450.1"/>
    </source>
</evidence>
<dbReference type="EMBL" id="CP007044">
    <property type="protein sequence ID" value="AHG18450.1"/>
    <property type="molecule type" value="Genomic_DNA"/>
</dbReference>
<protein>
    <submittedName>
        <fullName evidence="2">NAD-dependent DNA ligase</fullName>
    </submittedName>
</protein>
<keyword evidence="3" id="KW-1185">Reference proteome</keyword>
<organism evidence="2 3">
    <name type="scientific">Chania multitudinisentens RB-25</name>
    <dbReference type="NCBI Taxonomy" id="1441930"/>
    <lineage>
        <taxon>Bacteria</taxon>
        <taxon>Pseudomonadati</taxon>
        <taxon>Pseudomonadota</taxon>
        <taxon>Gammaproteobacteria</taxon>
        <taxon>Enterobacterales</taxon>
        <taxon>Yersiniaceae</taxon>
        <taxon>Chania</taxon>
    </lineage>
</organism>
<dbReference type="GO" id="GO:0016874">
    <property type="term" value="F:ligase activity"/>
    <property type="evidence" value="ECO:0007669"/>
    <property type="project" value="UniProtKB-KW"/>
</dbReference>
<dbReference type="PROSITE" id="PS50172">
    <property type="entry name" value="BRCT"/>
    <property type="match status" value="1"/>
</dbReference>
<sequence length="296" mass="33623">MDAQSIYNYARNKNKLITNLISIIEGILSDGRVDEKEILYLDTWLLESELISRNYCVRTIRARISDILSNRVIDNNELKFFQSDLIKIQKKLLDTPKLDLYSEESDRHLLEGLCKGVLANQELNDLEIRYLKWWLSSNAALKNNFPGKEIYILVENILADGVITPEERASLKAALTSFTGCDLEVGVVDGLSTKLPIDDIDSLNLKGALVCLTGEFLLGKRSKCKTEIESMGGIVSDGITQKIDYLIVGTLSAKDWRFQSYGRKIEKAIEYRDNKNIPLKIISEEQWKTLSCDTIY</sequence>